<dbReference type="Proteomes" id="UP000295293">
    <property type="component" value="Unassembled WGS sequence"/>
</dbReference>
<gene>
    <name evidence="8" type="ORF">DFR29_10748</name>
</gene>
<dbReference type="InterPro" id="IPR034164">
    <property type="entry name" value="Pepsin-like_dom"/>
</dbReference>
<dbReference type="CDD" id="cd05471">
    <property type="entry name" value="pepsin_like"/>
    <property type="match status" value="1"/>
</dbReference>
<dbReference type="Pfam" id="PF00026">
    <property type="entry name" value="Asp"/>
    <property type="match status" value="2"/>
</dbReference>
<organism evidence="8 9">
    <name type="scientific">Tahibacter aquaticus</name>
    <dbReference type="NCBI Taxonomy" id="520092"/>
    <lineage>
        <taxon>Bacteria</taxon>
        <taxon>Pseudomonadati</taxon>
        <taxon>Pseudomonadota</taxon>
        <taxon>Gammaproteobacteria</taxon>
        <taxon>Lysobacterales</taxon>
        <taxon>Rhodanobacteraceae</taxon>
        <taxon>Tahibacter</taxon>
    </lineage>
</organism>
<dbReference type="PANTHER" id="PTHR47965:SF12">
    <property type="entry name" value="ASPARTIC PROTEINASE 3-RELATED"/>
    <property type="match status" value="1"/>
</dbReference>
<evidence type="ECO:0000256" key="5">
    <source>
        <dbReference type="ARBA" id="ARBA00022801"/>
    </source>
</evidence>
<reference evidence="8 9" key="1">
    <citation type="submission" date="2019-03" db="EMBL/GenBank/DDBJ databases">
        <title>Genomic Encyclopedia of Type Strains, Phase IV (KMG-IV): sequencing the most valuable type-strain genomes for metagenomic binning, comparative biology and taxonomic classification.</title>
        <authorList>
            <person name="Goeker M."/>
        </authorList>
    </citation>
    <scope>NUCLEOTIDE SEQUENCE [LARGE SCALE GENOMIC DNA]</scope>
    <source>
        <strain evidence="8 9">DSM 21667</strain>
    </source>
</reference>
<comment type="caution">
    <text evidence="8">The sequence shown here is derived from an EMBL/GenBank/DDBJ whole genome shotgun (WGS) entry which is preliminary data.</text>
</comment>
<sequence length="418" mass="44945">MTASRPSLQLATTLAYAKGGYSTALSLGSGECPLNVLLDTGSSTLAVTPGRYAPQQDSRLKATALAQQVTYGKGAWAGPVLQTQVGFGQGEHARRIDDAAFAFVETDSRSFFRDADGILGLAYRHLNPAHDMSTPLRRQGREPALTWPWPYTLGDAAAQSAFKQELLQQPRVTLPPLFQALAQEGLVADVFALQIQRAVVHVLDDAATAGSLARDPLNQGVLVVGGGEECQSLYHGALQDIRIVHDLYYNANLISVQVGDQAPIAAAALAPADVAGYASNAIIDTGSSFIVLENALYQAVVAGIAAHDARLPGLIDAFRQRFQNEHGLANAAIDVADWPALHFRLESCSGGEVCLRCEPSHYWQRNAFRAGESLFLLLPQLPQWPNQSILGLPLLSGRYCIFDRRDHATGRVRVAAAR</sequence>
<dbReference type="RefSeq" id="WP_133818964.1">
    <property type="nucleotide sequence ID" value="NZ_SNZH01000007.1"/>
</dbReference>
<dbReference type="Gene3D" id="2.40.70.10">
    <property type="entry name" value="Acid Proteases"/>
    <property type="match status" value="2"/>
</dbReference>
<protein>
    <submittedName>
        <fullName evidence="8">Aspartyl protease</fullName>
    </submittedName>
</protein>
<dbReference type="InterPro" id="IPR021109">
    <property type="entry name" value="Peptidase_aspartic_dom_sf"/>
</dbReference>
<dbReference type="InterPro" id="IPR001461">
    <property type="entry name" value="Aspartic_peptidase_A1"/>
</dbReference>
<dbReference type="EMBL" id="SNZH01000007">
    <property type="protein sequence ID" value="TDR43043.1"/>
    <property type="molecule type" value="Genomic_DNA"/>
</dbReference>
<name>A0A4R6YW58_9GAMM</name>
<comment type="similarity">
    <text evidence="1">Belongs to the peptidase A1 family.</text>
</comment>
<dbReference type="PROSITE" id="PS51767">
    <property type="entry name" value="PEPTIDASE_A1"/>
    <property type="match status" value="1"/>
</dbReference>
<keyword evidence="6" id="KW-0865">Zymogen</keyword>
<dbReference type="PRINTS" id="PR00792">
    <property type="entry name" value="PEPSIN"/>
</dbReference>
<evidence type="ECO:0000259" key="7">
    <source>
        <dbReference type="PROSITE" id="PS51767"/>
    </source>
</evidence>
<dbReference type="AlphaFoldDB" id="A0A4R6YW58"/>
<dbReference type="GO" id="GO:0006508">
    <property type="term" value="P:proteolysis"/>
    <property type="evidence" value="ECO:0007669"/>
    <property type="project" value="UniProtKB-KW"/>
</dbReference>
<keyword evidence="3" id="KW-0732">Signal</keyword>
<accession>A0A4R6YW58</accession>
<keyword evidence="4" id="KW-0064">Aspartyl protease</keyword>
<evidence type="ECO:0000256" key="4">
    <source>
        <dbReference type="ARBA" id="ARBA00022750"/>
    </source>
</evidence>
<dbReference type="PROSITE" id="PS00141">
    <property type="entry name" value="ASP_PROTEASE"/>
    <property type="match status" value="1"/>
</dbReference>
<keyword evidence="2 8" id="KW-0645">Protease</keyword>
<feature type="domain" description="Peptidase A1" evidence="7">
    <location>
        <begin position="21"/>
        <end position="415"/>
    </location>
</feature>
<evidence type="ECO:0000313" key="8">
    <source>
        <dbReference type="EMBL" id="TDR43043.1"/>
    </source>
</evidence>
<dbReference type="SUPFAM" id="SSF50630">
    <property type="entry name" value="Acid proteases"/>
    <property type="match status" value="1"/>
</dbReference>
<evidence type="ECO:0000256" key="2">
    <source>
        <dbReference type="ARBA" id="ARBA00022670"/>
    </source>
</evidence>
<dbReference type="PANTHER" id="PTHR47965">
    <property type="entry name" value="ASPARTYL PROTEASE-RELATED"/>
    <property type="match status" value="1"/>
</dbReference>
<evidence type="ECO:0000256" key="6">
    <source>
        <dbReference type="ARBA" id="ARBA00023145"/>
    </source>
</evidence>
<evidence type="ECO:0000256" key="3">
    <source>
        <dbReference type="ARBA" id="ARBA00022729"/>
    </source>
</evidence>
<keyword evidence="9" id="KW-1185">Reference proteome</keyword>
<evidence type="ECO:0000256" key="1">
    <source>
        <dbReference type="ARBA" id="ARBA00007447"/>
    </source>
</evidence>
<dbReference type="InterPro" id="IPR033121">
    <property type="entry name" value="PEPTIDASE_A1"/>
</dbReference>
<proteinExistence type="inferred from homology"/>
<dbReference type="OrthoDB" id="6381203at2"/>
<keyword evidence="5" id="KW-0378">Hydrolase</keyword>
<dbReference type="InterPro" id="IPR001969">
    <property type="entry name" value="Aspartic_peptidase_AS"/>
</dbReference>
<evidence type="ECO:0000313" key="9">
    <source>
        <dbReference type="Proteomes" id="UP000295293"/>
    </source>
</evidence>
<dbReference type="GO" id="GO:0004190">
    <property type="term" value="F:aspartic-type endopeptidase activity"/>
    <property type="evidence" value="ECO:0007669"/>
    <property type="project" value="UniProtKB-KW"/>
</dbReference>